<gene>
    <name evidence="3" type="ORF">Raf01_93820</name>
</gene>
<dbReference type="PROSITE" id="PS50818">
    <property type="entry name" value="INTEIN_C_TER"/>
    <property type="match status" value="1"/>
</dbReference>
<dbReference type="PANTHER" id="PTHR32305:SF17">
    <property type="entry name" value="TRNA NUCLEASE WAPA"/>
    <property type="match status" value="1"/>
</dbReference>
<dbReference type="Gene3D" id="2.180.10.10">
    <property type="entry name" value="RHS repeat-associated core"/>
    <property type="match status" value="1"/>
</dbReference>
<keyword evidence="4" id="KW-1185">Reference proteome</keyword>
<dbReference type="Proteomes" id="UP000642748">
    <property type="component" value="Unassembled WGS sequence"/>
</dbReference>
<feature type="region of interest" description="Disordered" evidence="1">
    <location>
        <begin position="1911"/>
        <end position="1946"/>
    </location>
</feature>
<dbReference type="PANTHER" id="PTHR32305">
    <property type="match status" value="1"/>
</dbReference>
<dbReference type="NCBIfam" id="TIGR03696">
    <property type="entry name" value="Rhs_assc_core"/>
    <property type="match status" value="1"/>
</dbReference>
<feature type="domain" description="Bacterial toxin 43" evidence="2">
    <location>
        <begin position="2268"/>
        <end position="2351"/>
    </location>
</feature>
<feature type="region of interest" description="Disordered" evidence="1">
    <location>
        <begin position="1644"/>
        <end position="1677"/>
    </location>
</feature>
<feature type="compositionally biased region" description="Low complexity" evidence="1">
    <location>
        <begin position="1661"/>
        <end position="1671"/>
    </location>
</feature>
<sequence length="2374" mass="251616">MVVALRASWIESARRQFGHRMRVSMRRGAAILLPVVLVAGGLLAAPPVPAVARPAGPPPLQHWDSVHGRPAKPVALPHPHNDAATSRILPATTWPSAGTAVVSVATVPAGGAHTSAASAKASPAGIRAGALPLWVSRPAQGVAASKVSVALLDHASTLRAGVHGMLFTVRAADGSSSDSAVGVSVDYSAIVNAYGGDWANRLHLVELPSCAVTTPQVGSCRVQKPVATQRDTASKLLSGQASLRTGAAGSEAVQAPRQVAPSVVLGVDGDPAGNAGDYTATGLKPSGTWSAGGSSGDFNYSYPIAVPPVPGQFTPDVTLSYSSQSVDGEQVATNTQSSWVGDGWDYTPGYVERSYIDCADDPAGTAPKTGDNCWAGQVVHLSLGSRSGDLVYDTSAPTHWKISGDDGSVVELLTGATNGDNDGEYWKITTQDGTQYFFGRNRLPGYTSDTATPPTNSTFTERVYGAHDGDPCHDSAGFASSSCNQGWRWNLDYVIDSHHNAQAFYYKTETNYYGADSGTTGVSYVRGGYLDHIDYGLVDPNPYPGHAPAQVTFGVDQRCVVSTSACAPANIDTTPSNWPDVPYDQNCKKDAVCNVHSQTFWSQVRLTSITTSVWGGTATIPVDTYRLTQTLPDPEDGTGTPALWLASIQHTGNVGGSIDLPAVAFAATNLPNRADSTVDHAPAMNHNRISTITTETGEVVGVNYQNPGCVAPVSTDPSQNTSLCYPVYWTQEGTTQPARDWFNKYVVTEIDDQDPTGKSATVTTKYGYPNPPAWHFDNNELVKPNLRTYGQWRGYGVVQTRTGAGTDARTLSEAYYFRGMDGDSLPSGGHRTATVTLSSDVTVPGAASSVADTDQLAGQVREQLSYNGDGGPPNDATVTDYWVSSPTATRTRTGLPALTSVMVRPVTTYATAAITSGATTTWRTTKTEITYNTAIGLPTVVYHHGDITDPSQATCTVTSYAPAADGTNLVSLPAEVENDAKPCGGSGVNGLTAPTSLTRPADVISDTRAFYDDPSFATTWPQSAVTTGQTNMVRQAIDYASGAFTYITKAKTLYDGYGRTTASTDADGNTTTLSYTTTNGLTTSTTTTNPLHQATTATLDPTHGVTTKTVDPNLLETDLRYDALGRITGVWLPGNNDTAKQANQKYSYLISQTQPSAVTSASLNEHGSYTTSVTFYDALDRQRQTQSDSPAGGRLVTDTFYDSRGWAYKTNNANWDDSSTPSTTLLDMRGLDEKVPNQDVITFDGLGRPVLDVSRAKGVEQWHTQTVYGGDRTTVIPPDGGTPVTTLTDTLGRTIEQDSYSSAPTVTGNRVTGGSFVPITYGYDHRGNQNSITDDQHNTWTSTIDLLGHTVTQTDPDSGTSQRTYDNNGNVLTATDARSNTISYSYDPLNRKTFEYDGPDETAPKLAEWHYDSTDIVNGIGQLSSETSYSGTTPYTSTISGYSNRYLPLETTITIPTDGALAGSYTFTNTYAPTTGALSKTDYPATSGALPKETVNYGYNTQGQLVSVGGGGPYIEATTFTPYGEPERVQLGILTNQISYVSNIYDPHTRQVKDTTVDRSVTPSRVDDVAYTYNHAGLITQSTDTRNNTTSETQCFDYDLLGRLTTAWTASDACANDVGKTGTNSTVGGINPYWTSWTFTDDGDRKTETQHALPTQPAGDTTSTYTYPTGTNAQPNTVQSVATVSPAGTQTSTYTYDNAGNTLNRTTPATGSQTLTWNDLDQLSQVTAGTKSSSYVYDADGGLLLQRDPGTTTLYLPGEELHLNTGTNTLTGQRYYTANDVTCVRTGTTSTAYNYLLADQHGTATLSLDHTGQTPSWRAFTPYGAPRSSTVPWPDTHAFLGQPTDSLTNLDLLGARNYDPTTGRFVSVDPIMEPADPNQLGGYSYSGNDPVNKTDPDGTLGCVRLDIDGPCVPNNPPSGNNSGGGGGHSGGGGGGGSGSGDIPLQHGTVVNVHQDGTVTVDGITISATSVNDDEWRFAQQVDAYYDPTWGKDAAAQVLHAMDLACQHEAGVCTEAFARDISSAMADRAAWINKCRGSCWQFQLSLGGVANAVALGGEGPGGDDRLGAVNPDVAEARGVVADAVEEEYADIAGLAEGDISKLRTACGGNSFDQHTGVLMANGTTEPINQVKIGDEVLATDPTTGTTAPRHVTALHLNQDTGLTDLTVATSDGSTAALHTTQHHPFWDATRHAWIDAADLLPGDRLHTLDGQVETVAAVHSFTQQHPMYNLTIETTHTYFVIAGTTPVLVHNAGCGPDVVLGPGVDNADALRSWSSTTPETEFIYDPATGDFLAGDRTPPATHNSGPSPHEQLVEQMGATDPKAIVGGTMYRDTNGSLVFTQVSGHFGQNWTAGSWQQFKDFMGNYGIQAEYRPWG</sequence>
<protein>
    <submittedName>
        <fullName evidence="3">Type IV secretion protein Rhs</fullName>
    </submittedName>
</protein>
<proteinExistence type="predicted"/>
<dbReference type="InterPro" id="IPR030934">
    <property type="entry name" value="Intein_C"/>
</dbReference>
<dbReference type="SUPFAM" id="SSF51294">
    <property type="entry name" value="Hedgehog/intein (Hint) domain"/>
    <property type="match status" value="1"/>
</dbReference>
<evidence type="ECO:0000313" key="4">
    <source>
        <dbReference type="Proteomes" id="UP000642748"/>
    </source>
</evidence>
<organism evidence="3 4">
    <name type="scientific">Rugosimonospora africana</name>
    <dbReference type="NCBI Taxonomy" id="556532"/>
    <lineage>
        <taxon>Bacteria</taxon>
        <taxon>Bacillati</taxon>
        <taxon>Actinomycetota</taxon>
        <taxon>Actinomycetes</taxon>
        <taxon>Micromonosporales</taxon>
        <taxon>Micromonosporaceae</taxon>
        <taxon>Rugosimonospora</taxon>
    </lineage>
</organism>
<dbReference type="InterPro" id="IPR029106">
    <property type="entry name" value="Ntox43"/>
</dbReference>
<evidence type="ECO:0000256" key="1">
    <source>
        <dbReference type="SAM" id="MobiDB-lite"/>
    </source>
</evidence>
<dbReference type="InterPro" id="IPR036844">
    <property type="entry name" value="Hint_dom_sf"/>
</dbReference>
<dbReference type="EMBL" id="BONZ01000119">
    <property type="protein sequence ID" value="GIH21210.1"/>
    <property type="molecule type" value="Genomic_DNA"/>
</dbReference>
<reference evidence="3" key="1">
    <citation type="submission" date="2021-01" db="EMBL/GenBank/DDBJ databases">
        <title>Whole genome shotgun sequence of Rugosimonospora africana NBRC 104875.</title>
        <authorList>
            <person name="Komaki H."/>
            <person name="Tamura T."/>
        </authorList>
    </citation>
    <scope>NUCLEOTIDE SEQUENCE</scope>
    <source>
        <strain evidence="3">NBRC 104875</strain>
    </source>
</reference>
<evidence type="ECO:0000313" key="3">
    <source>
        <dbReference type="EMBL" id="GIH21210.1"/>
    </source>
</evidence>
<name>A0A8J3R1D9_9ACTN</name>
<evidence type="ECO:0000259" key="2">
    <source>
        <dbReference type="Pfam" id="PF15537"/>
    </source>
</evidence>
<feature type="compositionally biased region" description="Gly residues" evidence="1">
    <location>
        <begin position="1921"/>
        <end position="1939"/>
    </location>
</feature>
<dbReference type="InterPro" id="IPR022385">
    <property type="entry name" value="Rhs_assc_core"/>
</dbReference>
<dbReference type="Pfam" id="PF15537">
    <property type="entry name" value="Ntox43"/>
    <property type="match status" value="1"/>
</dbReference>
<dbReference type="Gene3D" id="2.170.16.10">
    <property type="entry name" value="Hedgehog/Intein (Hint) domain"/>
    <property type="match status" value="1"/>
</dbReference>
<dbReference type="CDD" id="cd00081">
    <property type="entry name" value="Hint"/>
    <property type="match status" value="1"/>
</dbReference>
<dbReference type="InterPro" id="IPR050708">
    <property type="entry name" value="T6SS_VgrG/RHS"/>
</dbReference>
<dbReference type="Pfam" id="PF07591">
    <property type="entry name" value="PT-HINT"/>
    <property type="match status" value="1"/>
</dbReference>
<accession>A0A8J3R1D9</accession>
<comment type="caution">
    <text evidence="3">The sequence shown here is derived from an EMBL/GenBank/DDBJ whole genome shotgun (WGS) entry which is preliminary data.</text>
</comment>